<dbReference type="InterPro" id="IPR003661">
    <property type="entry name" value="HisK_dim/P_dom"/>
</dbReference>
<dbReference type="Pfam" id="PF18719">
    <property type="entry name" value="ArlS_N"/>
    <property type="match status" value="1"/>
</dbReference>
<dbReference type="Pfam" id="PF00512">
    <property type="entry name" value="HisKA"/>
    <property type="match status" value="1"/>
</dbReference>
<feature type="transmembrane region" description="Helical" evidence="12">
    <location>
        <begin position="184"/>
        <end position="209"/>
    </location>
</feature>
<dbReference type="RefSeq" id="WP_057751714.1">
    <property type="nucleotide sequence ID" value="NZ_AZER01000016.1"/>
</dbReference>
<reference evidence="15 16" key="1">
    <citation type="journal article" date="2015" name="Genome Announc.">
        <title>Expanding the biotechnology potential of lactobacilli through comparative genomics of 213 strains and associated genera.</title>
        <authorList>
            <person name="Sun Z."/>
            <person name="Harris H.M."/>
            <person name="McCann A."/>
            <person name="Guo C."/>
            <person name="Argimon S."/>
            <person name="Zhang W."/>
            <person name="Yang X."/>
            <person name="Jeffery I.B."/>
            <person name="Cooney J.C."/>
            <person name="Kagawa T.F."/>
            <person name="Liu W."/>
            <person name="Song Y."/>
            <person name="Salvetti E."/>
            <person name="Wrobel A."/>
            <person name="Rasinkangas P."/>
            <person name="Parkhill J."/>
            <person name="Rea M.C."/>
            <person name="O'Sullivan O."/>
            <person name="Ritari J."/>
            <person name="Douillard F.P."/>
            <person name="Paul Ross R."/>
            <person name="Yang R."/>
            <person name="Briner A.E."/>
            <person name="Felis G.E."/>
            <person name="de Vos W.M."/>
            <person name="Barrangou R."/>
            <person name="Klaenhammer T.R."/>
            <person name="Caufield P.W."/>
            <person name="Cui Y."/>
            <person name="Zhang H."/>
            <person name="O'Toole P.W."/>
        </authorList>
    </citation>
    <scope>NUCLEOTIDE SEQUENCE [LARGE SCALE GENOMIC DNA]</scope>
    <source>
        <strain evidence="15 16">DSM 13145</strain>
    </source>
</reference>
<dbReference type="GO" id="GO:0000155">
    <property type="term" value="F:phosphorelay sensor kinase activity"/>
    <property type="evidence" value="ECO:0007669"/>
    <property type="project" value="InterPro"/>
</dbReference>
<feature type="domain" description="Histidine kinase" evidence="13">
    <location>
        <begin position="268"/>
        <end position="485"/>
    </location>
</feature>
<keyword evidence="7 12" id="KW-0812">Transmembrane</keyword>
<evidence type="ECO:0000256" key="2">
    <source>
        <dbReference type="ARBA" id="ARBA00004141"/>
    </source>
</evidence>
<dbReference type="SMART" id="SM00388">
    <property type="entry name" value="HisKA"/>
    <property type="match status" value="1"/>
</dbReference>
<dbReference type="Proteomes" id="UP000051445">
    <property type="component" value="Unassembled WGS sequence"/>
</dbReference>
<keyword evidence="11 12" id="KW-0472">Membrane</keyword>
<dbReference type="EC" id="2.7.13.3" evidence="3"/>
<evidence type="ECO:0000256" key="6">
    <source>
        <dbReference type="ARBA" id="ARBA00022679"/>
    </source>
</evidence>
<dbReference type="Gene3D" id="6.10.340.10">
    <property type="match status" value="1"/>
</dbReference>
<comment type="caution">
    <text evidence="15">The sequence shown here is derived from an EMBL/GenBank/DDBJ whole genome shotgun (WGS) entry which is preliminary data.</text>
</comment>
<dbReference type="PANTHER" id="PTHR45528:SF12">
    <property type="entry name" value="SENSOR HISTIDINE KINASE ARSS"/>
    <property type="match status" value="1"/>
</dbReference>
<dbReference type="FunFam" id="1.10.287.130:FF:000001">
    <property type="entry name" value="Two-component sensor histidine kinase"/>
    <property type="match status" value="1"/>
</dbReference>
<dbReference type="InterPro" id="IPR004358">
    <property type="entry name" value="Sig_transdc_His_kin-like_C"/>
</dbReference>
<dbReference type="SUPFAM" id="SSF158472">
    <property type="entry name" value="HAMP domain-like"/>
    <property type="match status" value="1"/>
</dbReference>
<dbReference type="OrthoDB" id="9786919at2"/>
<sequence length="497" mass="56575">MTDQENGKRFFSLKLKWALGTSIGSFIIFSIVVMAMFSAFTQNLLSSERRLINTGMDNISRQLSNTDMVLTKQRISNIINPPSQGDFNDGVDFKRPIIQELSDNHLIVNVYTPKHQLVFSTGKRLVKPTFTNQRSVKMTEGPKHKIIAGLMPIYSRHNHHLLIGYLQVENDLNAYMASYHQIQLVCFFAMCLVILASGLLGYFLSMFLLRPLGDIHDTVKAISKDPTKNIRVPKVERCDELAELTDMFNEMLDRMQRYIDQQTQFVGDVSHELRTPVAIIQGHLEMLQRWGKDDPKVLDESLNAALVETKRMKNLVQEMLDLSRAGQVDLNFRNEQTVVNDVVHQVYNNFKMLYPEFTFTLDDDLHSAITANIYRDHLEQVLVILCDNAVKYSTDRKEVHMSLSRGMNTVEIGIQDFGEGISPENVQRVFDRFYRVDKARSRKKGGNGLGLSIAKRLIEGYHGSITLESSLGAGSLFRIILPIVKTAPKNQSDKSIK</sequence>
<name>A0A0R1P433_9LACO</name>
<dbReference type="PROSITE" id="PS50885">
    <property type="entry name" value="HAMP"/>
    <property type="match status" value="1"/>
</dbReference>
<comment type="subcellular location">
    <subcellularLocation>
        <location evidence="2">Membrane</location>
        <topology evidence="2">Multi-pass membrane protein</topology>
    </subcellularLocation>
</comment>
<comment type="catalytic activity">
    <reaction evidence="1">
        <text>ATP + protein L-histidine = ADP + protein N-phospho-L-histidine.</text>
        <dbReference type="EC" id="2.7.13.3"/>
    </reaction>
</comment>
<keyword evidence="10" id="KW-0902">Two-component regulatory system</keyword>
<dbReference type="CDD" id="cd06225">
    <property type="entry name" value="HAMP"/>
    <property type="match status" value="1"/>
</dbReference>
<evidence type="ECO:0000313" key="16">
    <source>
        <dbReference type="Proteomes" id="UP000051445"/>
    </source>
</evidence>
<dbReference type="SUPFAM" id="SSF47384">
    <property type="entry name" value="Homodimeric domain of signal transducing histidine kinase"/>
    <property type="match status" value="1"/>
</dbReference>
<evidence type="ECO:0000256" key="8">
    <source>
        <dbReference type="ARBA" id="ARBA00022777"/>
    </source>
</evidence>
<organism evidence="15 16">
    <name type="scientific">Limosilactobacillus frumenti DSM 13145</name>
    <dbReference type="NCBI Taxonomy" id="1423746"/>
    <lineage>
        <taxon>Bacteria</taxon>
        <taxon>Bacillati</taxon>
        <taxon>Bacillota</taxon>
        <taxon>Bacilli</taxon>
        <taxon>Lactobacillales</taxon>
        <taxon>Lactobacillaceae</taxon>
        <taxon>Limosilactobacillus</taxon>
    </lineage>
</organism>
<dbReference type="STRING" id="1423746.FD27_GL001152"/>
<dbReference type="Gene3D" id="1.10.287.130">
    <property type="match status" value="1"/>
</dbReference>
<dbReference type="InterPro" id="IPR036097">
    <property type="entry name" value="HisK_dim/P_sf"/>
</dbReference>
<keyword evidence="16" id="KW-1185">Reference proteome</keyword>
<dbReference type="EMBL" id="AZER01000016">
    <property type="protein sequence ID" value="KRL27392.1"/>
    <property type="molecule type" value="Genomic_DNA"/>
</dbReference>
<evidence type="ECO:0000256" key="4">
    <source>
        <dbReference type="ARBA" id="ARBA00015735"/>
    </source>
</evidence>
<proteinExistence type="predicted"/>
<protein>
    <recommendedName>
        <fullName evidence="4">Signal transduction histidine-protein kinase ArlS</fullName>
        <ecNumber evidence="3">2.7.13.3</ecNumber>
    </recommendedName>
</protein>
<keyword evidence="8 15" id="KW-0418">Kinase</keyword>
<evidence type="ECO:0000256" key="10">
    <source>
        <dbReference type="ARBA" id="ARBA00023012"/>
    </source>
</evidence>
<dbReference type="PANTHER" id="PTHR45528">
    <property type="entry name" value="SENSOR HISTIDINE KINASE CPXA"/>
    <property type="match status" value="1"/>
</dbReference>
<dbReference type="SMART" id="SM00304">
    <property type="entry name" value="HAMP"/>
    <property type="match status" value="1"/>
</dbReference>
<evidence type="ECO:0000256" key="5">
    <source>
        <dbReference type="ARBA" id="ARBA00022553"/>
    </source>
</evidence>
<dbReference type="FunFam" id="3.30.565.10:FF:000006">
    <property type="entry name" value="Sensor histidine kinase WalK"/>
    <property type="match status" value="1"/>
</dbReference>
<dbReference type="InterPro" id="IPR041610">
    <property type="entry name" value="ArlS_N"/>
</dbReference>
<feature type="transmembrane region" description="Helical" evidence="12">
    <location>
        <begin position="17"/>
        <end position="40"/>
    </location>
</feature>
<evidence type="ECO:0000259" key="14">
    <source>
        <dbReference type="PROSITE" id="PS50885"/>
    </source>
</evidence>
<dbReference type="GO" id="GO:0016020">
    <property type="term" value="C:membrane"/>
    <property type="evidence" value="ECO:0007669"/>
    <property type="project" value="UniProtKB-SubCell"/>
</dbReference>
<accession>A0A0R1P433</accession>
<evidence type="ECO:0000256" key="7">
    <source>
        <dbReference type="ARBA" id="ARBA00022692"/>
    </source>
</evidence>
<evidence type="ECO:0000256" key="1">
    <source>
        <dbReference type="ARBA" id="ARBA00000085"/>
    </source>
</evidence>
<dbReference type="PRINTS" id="PR00344">
    <property type="entry name" value="BCTRLSENSOR"/>
</dbReference>
<evidence type="ECO:0000313" key="15">
    <source>
        <dbReference type="EMBL" id="KRL27392.1"/>
    </source>
</evidence>
<evidence type="ECO:0000256" key="12">
    <source>
        <dbReference type="SAM" id="Phobius"/>
    </source>
</evidence>
<dbReference type="Gene3D" id="3.30.565.10">
    <property type="entry name" value="Histidine kinase-like ATPase, C-terminal domain"/>
    <property type="match status" value="1"/>
</dbReference>
<evidence type="ECO:0000256" key="9">
    <source>
        <dbReference type="ARBA" id="ARBA00022989"/>
    </source>
</evidence>
<dbReference type="CDD" id="cd00082">
    <property type="entry name" value="HisKA"/>
    <property type="match status" value="1"/>
</dbReference>
<dbReference type="InterPro" id="IPR003660">
    <property type="entry name" value="HAMP_dom"/>
</dbReference>
<dbReference type="InterPro" id="IPR050398">
    <property type="entry name" value="HssS/ArlS-like"/>
</dbReference>
<dbReference type="InterPro" id="IPR005467">
    <property type="entry name" value="His_kinase_dom"/>
</dbReference>
<dbReference type="SUPFAM" id="SSF55874">
    <property type="entry name" value="ATPase domain of HSP90 chaperone/DNA topoisomerase II/histidine kinase"/>
    <property type="match status" value="1"/>
</dbReference>
<dbReference type="InterPro" id="IPR003594">
    <property type="entry name" value="HATPase_dom"/>
</dbReference>
<dbReference type="SMART" id="SM00387">
    <property type="entry name" value="HATPase_c"/>
    <property type="match status" value="1"/>
</dbReference>
<dbReference type="Pfam" id="PF00672">
    <property type="entry name" value="HAMP"/>
    <property type="match status" value="1"/>
</dbReference>
<evidence type="ECO:0000256" key="11">
    <source>
        <dbReference type="ARBA" id="ARBA00023136"/>
    </source>
</evidence>
<keyword evidence="5" id="KW-0597">Phosphoprotein</keyword>
<dbReference type="InterPro" id="IPR036890">
    <property type="entry name" value="HATPase_C_sf"/>
</dbReference>
<feature type="domain" description="HAMP" evidence="14">
    <location>
        <begin position="206"/>
        <end position="260"/>
    </location>
</feature>
<dbReference type="AlphaFoldDB" id="A0A0R1P433"/>
<dbReference type="PROSITE" id="PS50109">
    <property type="entry name" value="HIS_KIN"/>
    <property type="match status" value="1"/>
</dbReference>
<dbReference type="PATRIC" id="fig|1423746.3.peg.1173"/>
<evidence type="ECO:0000259" key="13">
    <source>
        <dbReference type="PROSITE" id="PS50109"/>
    </source>
</evidence>
<keyword evidence="6" id="KW-0808">Transferase</keyword>
<evidence type="ECO:0000256" key="3">
    <source>
        <dbReference type="ARBA" id="ARBA00012438"/>
    </source>
</evidence>
<keyword evidence="9 12" id="KW-1133">Transmembrane helix</keyword>
<dbReference type="Pfam" id="PF02518">
    <property type="entry name" value="HATPase_c"/>
    <property type="match status" value="1"/>
</dbReference>
<gene>
    <name evidence="15" type="ORF">FD27_GL001152</name>
</gene>